<dbReference type="Proteomes" id="UP000631114">
    <property type="component" value="Unassembled WGS sequence"/>
</dbReference>
<dbReference type="PANTHER" id="PTHR34191:SF20">
    <property type="entry name" value="LATE EMBRYOGENESIS ABUNDANT PROTEIN (LEA) FAMILY PROTEIN"/>
    <property type="match status" value="1"/>
</dbReference>
<evidence type="ECO:0000313" key="3">
    <source>
        <dbReference type="Proteomes" id="UP000631114"/>
    </source>
</evidence>
<keyword evidence="3" id="KW-1185">Reference proteome</keyword>
<feature type="region of interest" description="Disordered" evidence="1">
    <location>
        <begin position="1"/>
        <end position="87"/>
    </location>
</feature>
<dbReference type="InterPro" id="IPR039624">
    <property type="entry name" value="LEA1/2/D7/KIN2"/>
</dbReference>
<dbReference type="EMBL" id="JADFTS010000004">
    <property type="protein sequence ID" value="KAF9609808.1"/>
    <property type="molecule type" value="Genomic_DNA"/>
</dbReference>
<reference evidence="2 3" key="1">
    <citation type="submission" date="2020-10" db="EMBL/GenBank/DDBJ databases">
        <title>The Coptis chinensis genome and diversification of protoberbering-type alkaloids.</title>
        <authorList>
            <person name="Wang B."/>
            <person name="Shu S."/>
            <person name="Song C."/>
            <person name="Liu Y."/>
        </authorList>
    </citation>
    <scope>NUCLEOTIDE SEQUENCE [LARGE SCALE GENOMIC DNA]</scope>
    <source>
        <strain evidence="2">HL-2020</strain>
        <tissue evidence="2">Leaf</tissue>
    </source>
</reference>
<feature type="compositionally biased region" description="Low complexity" evidence="1">
    <location>
        <begin position="27"/>
        <end position="41"/>
    </location>
</feature>
<proteinExistence type="predicted"/>
<evidence type="ECO:0000256" key="1">
    <source>
        <dbReference type="SAM" id="MobiDB-lite"/>
    </source>
</evidence>
<protein>
    <submittedName>
        <fullName evidence="2">Uncharacterized protein</fullName>
    </submittedName>
</protein>
<comment type="caution">
    <text evidence="2">The sequence shown here is derived from an EMBL/GenBank/DDBJ whole genome shotgun (WGS) entry which is preliminary data.</text>
</comment>
<name>A0A835I5Y3_9MAGN</name>
<dbReference type="AlphaFoldDB" id="A0A835I5Y3"/>
<organism evidence="2 3">
    <name type="scientific">Coptis chinensis</name>
    <dbReference type="NCBI Taxonomy" id="261450"/>
    <lineage>
        <taxon>Eukaryota</taxon>
        <taxon>Viridiplantae</taxon>
        <taxon>Streptophyta</taxon>
        <taxon>Embryophyta</taxon>
        <taxon>Tracheophyta</taxon>
        <taxon>Spermatophyta</taxon>
        <taxon>Magnoliopsida</taxon>
        <taxon>Ranunculales</taxon>
        <taxon>Ranunculaceae</taxon>
        <taxon>Coptidoideae</taxon>
        <taxon>Coptis</taxon>
    </lineage>
</organism>
<sequence>MSSQQTFRAGETQGQGRRLDQSTKDTANAAQDKACNAAQSAKESGQQGQEHAAGFIQQTGEQVMNMAHGAMDSVKTTLGVGDHSHKK</sequence>
<dbReference type="OrthoDB" id="1894923at2759"/>
<evidence type="ECO:0000313" key="2">
    <source>
        <dbReference type="EMBL" id="KAF9609808.1"/>
    </source>
</evidence>
<gene>
    <name evidence="2" type="ORF">IFM89_018662</name>
</gene>
<dbReference type="PANTHER" id="PTHR34191">
    <property type="entry name" value="LATE EMBRYOGENESIS ABUNDANT PROTEIN (LEA) FAMILY PROTEIN"/>
    <property type="match status" value="1"/>
</dbReference>
<accession>A0A835I5Y3</accession>
<feature type="compositionally biased region" description="Polar residues" evidence="1">
    <location>
        <begin position="1"/>
        <end position="15"/>
    </location>
</feature>